<accession>A0A380LNM8</accession>
<name>A0A380LNM8_9FIRM</name>
<dbReference type="Gene3D" id="1.10.150.400">
    <property type="match status" value="1"/>
</dbReference>
<protein>
    <submittedName>
        <fullName evidence="1">Putative phosphotransferase</fullName>
    </submittedName>
</protein>
<dbReference type="AlphaFoldDB" id="A0A380LNM8"/>
<dbReference type="InterPro" id="IPR023214">
    <property type="entry name" value="HAD_sf"/>
</dbReference>
<evidence type="ECO:0000313" key="1">
    <source>
        <dbReference type="EMBL" id="SUO03466.1"/>
    </source>
</evidence>
<dbReference type="EMBL" id="UHFX01000003">
    <property type="protein sequence ID" value="SUO03466.1"/>
    <property type="molecule type" value="Genomic_DNA"/>
</dbReference>
<dbReference type="OrthoDB" id="9816564at2"/>
<organism evidence="1 2">
    <name type="scientific">Faecalicoccus pleomorphus</name>
    <dbReference type="NCBI Taxonomy" id="1323"/>
    <lineage>
        <taxon>Bacteria</taxon>
        <taxon>Bacillati</taxon>
        <taxon>Bacillota</taxon>
        <taxon>Erysipelotrichia</taxon>
        <taxon>Erysipelotrichales</taxon>
        <taxon>Erysipelotrichaceae</taxon>
        <taxon>Faecalicoccus</taxon>
    </lineage>
</organism>
<dbReference type="SUPFAM" id="SSF56784">
    <property type="entry name" value="HAD-like"/>
    <property type="match status" value="1"/>
</dbReference>
<keyword evidence="2" id="KW-1185">Reference proteome</keyword>
<dbReference type="Pfam" id="PF00702">
    <property type="entry name" value="Hydrolase"/>
    <property type="match status" value="1"/>
</dbReference>
<evidence type="ECO:0000313" key="2">
    <source>
        <dbReference type="Proteomes" id="UP000255523"/>
    </source>
</evidence>
<dbReference type="RefSeq" id="WP_022789687.1">
    <property type="nucleotide sequence ID" value="NZ_UHFX01000003.1"/>
</dbReference>
<dbReference type="GO" id="GO:0016740">
    <property type="term" value="F:transferase activity"/>
    <property type="evidence" value="ECO:0007669"/>
    <property type="project" value="UniProtKB-KW"/>
</dbReference>
<proteinExistence type="predicted"/>
<dbReference type="NCBIfam" id="TIGR01549">
    <property type="entry name" value="HAD-SF-IA-v1"/>
    <property type="match status" value="1"/>
</dbReference>
<dbReference type="Proteomes" id="UP000255523">
    <property type="component" value="Unassembled WGS sequence"/>
</dbReference>
<dbReference type="GeneID" id="77461319"/>
<dbReference type="Gene3D" id="3.40.50.1000">
    <property type="entry name" value="HAD superfamily/HAD-like"/>
    <property type="match status" value="1"/>
</dbReference>
<reference evidence="1 2" key="1">
    <citation type="submission" date="2018-06" db="EMBL/GenBank/DDBJ databases">
        <authorList>
            <consortium name="Pathogen Informatics"/>
            <person name="Doyle S."/>
        </authorList>
    </citation>
    <scope>NUCLEOTIDE SEQUENCE [LARGE SCALE GENOMIC DNA]</scope>
    <source>
        <strain evidence="1 2">NCTC11087</strain>
    </source>
</reference>
<sequence>MEEYSKEKFDRIIARPDIKIVCLDYFDTIVHRKIHENNIKRLWAARLSERLLAKGRDISSQQLFEARKKAEGYARKICDFKREATYRAVMQVTEMFLPDQLSDIDFVEEALKCDIEIEIENQFLDKEMASNIIEAKKAGKFIWIISDFYLPKCAFEKFLKVHKISEYIDEIFVSSDLDKRKSDGSIYEDVALKAGNKSEIVMIGDNEKSDYEKPNECGIMALYKEYYDDQVDYTEHYVKEQLESIIRSNQEPYSNYSLVLYLFVEKLYRTVCREGERKLYFLSREGKYLKKLFDDYLLWKGNSEIETHYLCVSRYALNNVMEDSNQRNNFYKYLKREGIEKSTAKIVLVDVGWKGTMQDMLHALWPATNIVGYYIGTNELALNAHNSEKRGLIFSFYPFKTVAYDCFIYDSFLQEKLLTADHGSVYGYSNEGLPAYENNQSAQMVYMELRKTRDEIECNFKGYMELCGTTGYLIQEFTEYCAEQYVDMMLNKNKEHRIARIKYEAKDKHVYANVQKKKNSIKSQLVWLKLNKASLIAYFRMYEMYCEKVHLKWSIPLLAKIVKLIQTRLLRNEFNWSKKLDEIH</sequence>
<gene>
    <name evidence="1" type="ORF">NCTC11087_00328</name>
</gene>
<dbReference type="InterPro" id="IPR036412">
    <property type="entry name" value="HAD-like_sf"/>
</dbReference>
<keyword evidence="1" id="KW-0808">Transferase</keyword>
<dbReference type="InterPro" id="IPR006439">
    <property type="entry name" value="HAD-SF_hydro_IA"/>
</dbReference>